<dbReference type="EnsemblProtists" id="EOD08671">
    <property type="protein sequence ID" value="EOD08671"/>
    <property type="gene ID" value="EMIHUDRAFT_217417"/>
</dbReference>
<evidence type="ECO:0000313" key="2">
    <source>
        <dbReference type="Proteomes" id="UP000013827"/>
    </source>
</evidence>
<dbReference type="Proteomes" id="UP000013827">
    <property type="component" value="Unassembled WGS sequence"/>
</dbReference>
<dbReference type="RefSeq" id="XP_005761100.1">
    <property type="nucleotide sequence ID" value="XM_005761043.1"/>
</dbReference>
<evidence type="ECO:0000313" key="1">
    <source>
        <dbReference type="EnsemblProtists" id="EOD08671"/>
    </source>
</evidence>
<keyword evidence="2" id="KW-1185">Reference proteome</keyword>
<dbReference type="PaxDb" id="2903-EOD08671"/>
<organism evidence="1 2">
    <name type="scientific">Emiliania huxleyi (strain CCMP1516)</name>
    <dbReference type="NCBI Taxonomy" id="280463"/>
    <lineage>
        <taxon>Eukaryota</taxon>
        <taxon>Haptista</taxon>
        <taxon>Haptophyta</taxon>
        <taxon>Prymnesiophyceae</taxon>
        <taxon>Isochrysidales</taxon>
        <taxon>Noelaerhabdaceae</taxon>
        <taxon>Emiliania</taxon>
    </lineage>
</organism>
<dbReference type="KEGG" id="ehx:EMIHUDRAFT_217417"/>
<reference evidence="2" key="1">
    <citation type="journal article" date="2013" name="Nature">
        <title>Pan genome of the phytoplankton Emiliania underpins its global distribution.</title>
        <authorList>
            <person name="Read B.A."/>
            <person name="Kegel J."/>
            <person name="Klute M.J."/>
            <person name="Kuo A."/>
            <person name="Lefebvre S.C."/>
            <person name="Maumus F."/>
            <person name="Mayer C."/>
            <person name="Miller J."/>
            <person name="Monier A."/>
            <person name="Salamov A."/>
            <person name="Young J."/>
            <person name="Aguilar M."/>
            <person name="Claverie J.M."/>
            <person name="Frickenhaus S."/>
            <person name="Gonzalez K."/>
            <person name="Herman E.K."/>
            <person name="Lin Y.C."/>
            <person name="Napier J."/>
            <person name="Ogata H."/>
            <person name="Sarno A.F."/>
            <person name="Shmutz J."/>
            <person name="Schroeder D."/>
            <person name="de Vargas C."/>
            <person name="Verret F."/>
            <person name="von Dassow P."/>
            <person name="Valentin K."/>
            <person name="Van de Peer Y."/>
            <person name="Wheeler G."/>
            <person name="Dacks J.B."/>
            <person name="Delwiche C.F."/>
            <person name="Dyhrman S.T."/>
            <person name="Glockner G."/>
            <person name="John U."/>
            <person name="Richards T."/>
            <person name="Worden A.Z."/>
            <person name="Zhang X."/>
            <person name="Grigoriev I.V."/>
            <person name="Allen A.E."/>
            <person name="Bidle K."/>
            <person name="Borodovsky M."/>
            <person name="Bowler C."/>
            <person name="Brownlee C."/>
            <person name="Cock J.M."/>
            <person name="Elias M."/>
            <person name="Gladyshev V.N."/>
            <person name="Groth M."/>
            <person name="Guda C."/>
            <person name="Hadaegh A."/>
            <person name="Iglesias-Rodriguez M.D."/>
            <person name="Jenkins J."/>
            <person name="Jones B.M."/>
            <person name="Lawson T."/>
            <person name="Leese F."/>
            <person name="Lindquist E."/>
            <person name="Lobanov A."/>
            <person name="Lomsadze A."/>
            <person name="Malik S.B."/>
            <person name="Marsh M.E."/>
            <person name="Mackinder L."/>
            <person name="Mock T."/>
            <person name="Mueller-Roeber B."/>
            <person name="Pagarete A."/>
            <person name="Parker M."/>
            <person name="Probert I."/>
            <person name="Quesneville H."/>
            <person name="Raines C."/>
            <person name="Rensing S.A."/>
            <person name="Riano-Pachon D.M."/>
            <person name="Richier S."/>
            <person name="Rokitta S."/>
            <person name="Shiraiwa Y."/>
            <person name="Soanes D.M."/>
            <person name="van der Giezen M."/>
            <person name="Wahlund T.M."/>
            <person name="Williams B."/>
            <person name="Wilson W."/>
            <person name="Wolfe G."/>
            <person name="Wurch L.L."/>
        </authorList>
    </citation>
    <scope>NUCLEOTIDE SEQUENCE</scope>
</reference>
<name>A0A0D3IBN6_EMIH1</name>
<dbReference type="HOGENOM" id="CLU_2473681_0_0_1"/>
<protein>
    <recommendedName>
        <fullName evidence="3">Secreted protein</fullName>
    </recommendedName>
</protein>
<evidence type="ECO:0008006" key="3">
    <source>
        <dbReference type="Google" id="ProtNLM"/>
    </source>
</evidence>
<dbReference type="GeneID" id="17254678"/>
<dbReference type="AlphaFoldDB" id="A0A0D3IBN6"/>
<proteinExistence type="predicted"/>
<sequence length="88" mass="9089">MTKKRAYALVVPTGCEALVAHARAGPAPGTSGAGAARLFHSPHAPGSFWLATSLGSSAAVSRSRHDSTPTASFEVRLVDLLRPQPPLT</sequence>
<reference evidence="1" key="2">
    <citation type="submission" date="2024-10" db="UniProtKB">
        <authorList>
            <consortium name="EnsemblProtists"/>
        </authorList>
    </citation>
    <scope>IDENTIFICATION</scope>
</reference>
<accession>A0A0D3IBN6</accession>